<dbReference type="Proteomes" id="UP000824533">
    <property type="component" value="Linkage Group LG20"/>
</dbReference>
<keyword evidence="2" id="KW-1185">Reference proteome</keyword>
<gene>
    <name evidence="1" type="ORF">K1T71_011203</name>
</gene>
<proteinExistence type="predicted"/>
<dbReference type="EMBL" id="CM034406">
    <property type="protein sequence ID" value="KAJ0173027.1"/>
    <property type="molecule type" value="Genomic_DNA"/>
</dbReference>
<name>A0ACC1CN70_9NEOP</name>
<evidence type="ECO:0000313" key="1">
    <source>
        <dbReference type="EMBL" id="KAJ0173027.1"/>
    </source>
</evidence>
<organism evidence="1 2">
    <name type="scientific">Dendrolimus kikuchii</name>
    <dbReference type="NCBI Taxonomy" id="765133"/>
    <lineage>
        <taxon>Eukaryota</taxon>
        <taxon>Metazoa</taxon>
        <taxon>Ecdysozoa</taxon>
        <taxon>Arthropoda</taxon>
        <taxon>Hexapoda</taxon>
        <taxon>Insecta</taxon>
        <taxon>Pterygota</taxon>
        <taxon>Neoptera</taxon>
        <taxon>Endopterygota</taxon>
        <taxon>Lepidoptera</taxon>
        <taxon>Glossata</taxon>
        <taxon>Ditrysia</taxon>
        <taxon>Bombycoidea</taxon>
        <taxon>Lasiocampidae</taxon>
        <taxon>Dendrolimus</taxon>
    </lineage>
</organism>
<accession>A0ACC1CN70</accession>
<reference evidence="1 2" key="1">
    <citation type="journal article" date="2021" name="Front. Genet.">
        <title>Chromosome-Level Genome Assembly Reveals Significant Gene Expansion in the Toll and IMD Signaling Pathways of Dendrolimus kikuchii.</title>
        <authorList>
            <person name="Zhou J."/>
            <person name="Wu P."/>
            <person name="Xiong Z."/>
            <person name="Liu N."/>
            <person name="Zhao N."/>
            <person name="Ji M."/>
            <person name="Qiu Y."/>
            <person name="Yang B."/>
        </authorList>
    </citation>
    <scope>NUCLEOTIDE SEQUENCE [LARGE SCALE GENOMIC DNA]</scope>
    <source>
        <strain evidence="1">Ann1</strain>
    </source>
</reference>
<comment type="caution">
    <text evidence="1">The sequence shown here is derived from an EMBL/GenBank/DDBJ whole genome shotgun (WGS) entry which is preliminary data.</text>
</comment>
<sequence>MYGDHLWPEDATQKVLEDPNYDFIVVGAGSAGATVANRLSEISNWKVLLVEAGGNPTLGTESPQPYYNCMGTSEDWAYKTTPQEGACRAYKAKGCAWPRGKALGGSSSINLMFYVRGNKADYDEWAADGNTGWGFEDVLPYFKKSENFLGADTAESRKYHGRGGYLSVSYDTNVHKFEDMLMRANVEIGIKNLTDVNADSQMGVMKSLTTTVNGTRFSTARAFLRPIRNRNNFHVIKNALATKILFKPGTNIVTGVMLNKNGQNIVVNVKKEVIVSAGAINSPQLLLLSGIGPRKHLEEMNINVVADLPVGENLQDHLFVPTLYTGPKEPPMTLTNIVETVYNHIMYNRGPLMDTSPQRIIAFVNTTDASSPKSDMQYHYLIFPPGFIKMMDMFQKHGLSEEASEKFRQINEKHYTMFIYNTLLKPKSAGRLMLKSKNPFEHPLLYADYFKDPEDLRIVIESFKQHTLRYAETKAFKEHGFKLDWIDLEACKQYDKNTDEFLECYSRELTFSLYHPTSTCKMGPDSDKTAVVDTELKVRNIQGLRVIDASIMPSVVRGNTNAPSIMIGEKGADMIKKYWLPTHTEFIIYKSFKMWACDPGLTTNIVNSYSMAGPMFTQALTSFFAAQCAMYGDHLWPEDATEKVLKDQNYDFVVIGAGSAGSVVANRLSENTNWKVLLVEAGGNPTLSTETPQLFYSNMGTPQDWGYKTEPQVGACRAYKAKGCAWPRGKVLGGSSSINAMMYVRGNKVDYDEWAAMGNKGWSSEEVLPYFKKSENFLGELNESNKQYHSQGGYLNVIHEPELLNIEQIFIKAGTELGLTNNSDYNADSQVGISKAYLTIHQGKRYSTAKAFLKPVKDRTNLHVIKNTLATKILFKPGTKTVNGVLLHKNGKDILVNVRKELILSGGSINSPQLLLLSGIGPKKHLQELNIDLIADLPVGENLQDHVFVPVFYTAPAPVEFDVTVESISRNLIDLILHGKGPLSDVQPHRVFAFVNITEPTSTSPTTQYHFIVFPPKISDMLDMFDKHGSTDEVINKFKEINNKYFTSIIYNTLLKPKSRGRIILKSRNPFDHPLIYANYFDNVEDMPIIIKAFLDHVLKFGDTKSFKDFGFKLNWIDLEACKSLDKNTEEFLDCYSREMTFSLYHPTSTCKMGPDGDKTAVVDPELKVHGVKGLRVIDASIMPSIVRGNTNAPTIMIGEKGADMIKNFWFEDKSTTEHRIEL</sequence>
<protein>
    <submittedName>
        <fullName evidence="1">Uncharacterized protein</fullName>
    </submittedName>
</protein>
<evidence type="ECO:0000313" key="2">
    <source>
        <dbReference type="Proteomes" id="UP000824533"/>
    </source>
</evidence>